<feature type="chain" id="PRO_5046740853" evidence="1">
    <location>
        <begin position="30"/>
        <end position="192"/>
    </location>
</feature>
<dbReference type="Pfam" id="PF00188">
    <property type="entry name" value="CAP"/>
    <property type="match status" value="1"/>
</dbReference>
<feature type="domain" description="SCP" evidence="2">
    <location>
        <begin position="77"/>
        <end position="185"/>
    </location>
</feature>
<dbReference type="InterPro" id="IPR014044">
    <property type="entry name" value="CAP_dom"/>
</dbReference>
<accession>A0ABS9HE84</accession>
<dbReference type="RefSeq" id="WP_236404592.1">
    <property type="nucleotide sequence ID" value="NZ_JAKJHZ010000010.1"/>
</dbReference>
<reference evidence="3 4" key="1">
    <citation type="submission" date="2022-01" db="EMBL/GenBank/DDBJ databases">
        <title>Nocardioides sp. nov., an actinomycete isolated from mining soil.</title>
        <authorList>
            <person name="Liu L."/>
        </authorList>
    </citation>
    <scope>NUCLEOTIDE SEQUENCE [LARGE SCALE GENOMIC DNA]</scope>
    <source>
        <strain evidence="3 4">KLBMP 9356</strain>
    </source>
</reference>
<sequence length="192" mass="20813">MRHHRSAARLATLAVATAVLGGVPVAADAKDWSGPRSTANWSGPRVTAHAVKTTGTGIDLDVTETPVASEPLEDSLLAEINDARAANGLRKIWNLDSCTDQLAEEWGQRIARTGIFEHRDQGEVVRRCDTSWAGETLVRGVGLTPDVMVDLWLDSPDHREILLSPRARRAGISIEQDAQGRVIGVVNLVRQN</sequence>
<keyword evidence="1" id="KW-0732">Signal</keyword>
<protein>
    <submittedName>
        <fullName evidence="3">CAP domain-containing protein</fullName>
    </submittedName>
</protein>
<dbReference type="SUPFAM" id="SSF55797">
    <property type="entry name" value="PR-1-like"/>
    <property type="match status" value="1"/>
</dbReference>
<gene>
    <name evidence="3" type="ORF">L2K70_17930</name>
</gene>
<evidence type="ECO:0000313" key="4">
    <source>
        <dbReference type="Proteomes" id="UP001201161"/>
    </source>
</evidence>
<evidence type="ECO:0000259" key="2">
    <source>
        <dbReference type="Pfam" id="PF00188"/>
    </source>
</evidence>
<name>A0ABS9HE84_9ACTN</name>
<proteinExistence type="predicted"/>
<feature type="signal peptide" evidence="1">
    <location>
        <begin position="1"/>
        <end position="29"/>
    </location>
</feature>
<dbReference type="Proteomes" id="UP001201161">
    <property type="component" value="Unassembled WGS sequence"/>
</dbReference>
<organism evidence="3 4">
    <name type="scientific">Nocardioides potassii</name>
    <dbReference type="NCBI Taxonomy" id="2911371"/>
    <lineage>
        <taxon>Bacteria</taxon>
        <taxon>Bacillati</taxon>
        <taxon>Actinomycetota</taxon>
        <taxon>Actinomycetes</taxon>
        <taxon>Propionibacteriales</taxon>
        <taxon>Nocardioidaceae</taxon>
        <taxon>Nocardioides</taxon>
    </lineage>
</organism>
<evidence type="ECO:0000256" key="1">
    <source>
        <dbReference type="SAM" id="SignalP"/>
    </source>
</evidence>
<dbReference type="EMBL" id="JAKJHZ010000010">
    <property type="protein sequence ID" value="MCF6379495.1"/>
    <property type="molecule type" value="Genomic_DNA"/>
</dbReference>
<dbReference type="Gene3D" id="3.40.33.10">
    <property type="entry name" value="CAP"/>
    <property type="match status" value="1"/>
</dbReference>
<keyword evidence="4" id="KW-1185">Reference proteome</keyword>
<dbReference type="CDD" id="cd05379">
    <property type="entry name" value="CAP_bacterial"/>
    <property type="match status" value="1"/>
</dbReference>
<dbReference type="InterPro" id="IPR035940">
    <property type="entry name" value="CAP_sf"/>
</dbReference>
<evidence type="ECO:0000313" key="3">
    <source>
        <dbReference type="EMBL" id="MCF6379495.1"/>
    </source>
</evidence>
<comment type="caution">
    <text evidence="3">The sequence shown here is derived from an EMBL/GenBank/DDBJ whole genome shotgun (WGS) entry which is preliminary data.</text>
</comment>